<sequence>MKGEYLESPSDHPEAASPPTLFAKLHDHPSFSLHHFRPSPPSPGEPGPGPKAKPHADPHSGDGSTIDVVRRPRGRPPGSKNKPKPPVFIARDPEPSLSPYILEVPGGSDVVACLHGFCRRRSLSLSVLSASGSVANFTLRQPHFSGASGNTLTFHGRFDILSISATVFPRSPPASSCAAAAPNAFSISLAGPQGQIVGGSVAGPLVAAGPIYVVAASFNSPVFHRLTDCEEEAENARRAASEGGSGSGEGQSPQMSSGGDSGPGHRPQAEPVYSCHLSSDVIWAPAPRQPPPPPPHYN</sequence>
<evidence type="ECO:0000259" key="6">
    <source>
        <dbReference type="PROSITE" id="PS51742"/>
    </source>
</evidence>
<dbReference type="InterPro" id="IPR014476">
    <property type="entry name" value="AHL15-29"/>
</dbReference>
<evidence type="ECO:0000256" key="5">
    <source>
        <dbReference type="SAM" id="MobiDB-lite"/>
    </source>
</evidence>
<dbReference type="Gene3D" id="3.30.1330.80">
    <property type="entry name" value="Hypothetical protein, similar to alpha- acetolactate decarboxylase, domain 2"/>
    <property type="match status" value="1"/>
</dbReference>
<gene>
    <name evidence="7" type="ORF">ACJRO7_024248</name>
</gene>
<dbReference type="InterPro" id="IPR005175">
    <property type="entry name" value="PPC_dom"/>
</dbReference>
<accession>A0ABD3KBL1</accession>
<proteinExistence type="predicted"/>
<keyword evidence="2" id="KW-0238">DNA-binding</keyword>
<comment type="caution">
    <text evidence="7">The sequence shown here is derived from an EMBL/GenBank/DDBJ whole genome shotgun (WGS) entry which is preliminary data.</text>
</comment>
<evidence type="ECO:0000313" key="7">
    <source>
        <dbReference type="EMBL" id="KAL3735067.1"/>
    </source>
</evidence>
<feature type="compositionally biased region" description="Pro residues" evidence="5">
    <location>
        <begin position="38"/>
        <end position="51"/>
    </location>
</feature>
<evidence type="ECO:0000256" key="4">
    <source>
        <dbReference type="ARBA" id="ARBA00023242"/>
    </source>
</evidence>
<feature type="region of interest" description="Disordered" evidence="5">
    <location>
        <begin position="1"/>
        <end position="90"/>
    </location>
</feature>
<evidence type="ECO:0000256" key="3">
    <source>
        <dbReference type="ARBA" id="ARBA00023163"/>
    </source>
</evidence>
<evidence type="ECO:0000256" key="1">
    <source>
        <dbReference type="ARBA" id="ARBA00023015"/>
    </source>
</evidence>
<organism evidence="7 8">
    <name type="scientific">Eucalyptus globulus</name>
    <name type="common">Tasmanian blue gum</name>
    <dbReference type="NCBI Taxonomy" id="34317"/>
    <lineage>
        <taxon>Eukaryota</taxon>
        <taxon>Viridiplantae</taxon>
        <taxon>Streptophyta</taxon>
        <taxon>Embryophyta</taxon>
        <taxon>Tracheophyta</taxon>
        <taxon>Spermatophyta</taxon>
        <taxon>Magnoliopsida</taxon>
        <taxon>eudicotyledons</taxon>
        <taxon>Gunneridae</taxon>
        <taxon>Pentapetalae</taxon>
        <taxon>rosids</taxon>
        <taxon>malvids</taxon>
        <taxon>Myrtales</taxon>
        <taxon>Myrtaceae</taxon>
        <taxon>Myrtoideae</taxon>
        <taxon>Eucalypteae</taxon>
        <taxon>Eucalyptus</taxon>
    </lineage>
</organism>
<dbReference type="CDD" id="cd11378">
    <property type="entry name" value="DUF296"/>
    <property type="match status" value="1"/>
</dbReference>
<reference evidence="7 8" key="1">
    <citation type="submission" date="2024-11" db="EMBL/GenBank/DDBJ databases">
        <title>Chromosome-level genome assembly of Eucalyptus globulus Labill. provides insights into its genome evolution.</title>
        <authorList>
            <person name="Li X."/>
        </authorList>
    </citation>
    <scope>NUCLEOTIDE SEQUENCE [LARGE SCALE GENOMIC DNA]</scope>
    <source>
        <strain evidence="7">CL2024</strain>
        <tissue evidence="7">Fresh tender leaves</tissue>
    </source>
</reference>
<keyword evidence="8" id="KW-1185">Reference proteome</keyword>
<dbReference type="Pfam" id="PF03479">
    <property type="entry name" value="PCC"/>
    <property type="match status" value="1"/>
</dbReference>
<protein>
    <recommendedName>
        <fullName evidence="6">PPC domain-containing protein</fullName>
    </recommendedName>
</protein>
<keyword evidence="1" id="KW-0805">Transcription regulation</keyword>
<feature type="region of interest" description="Disordered" evidence="5">
    <location>
        <begin position="233"/>
        <end position="271"/>
    </location>
</feature>
<dbReference type="GO" id="GO:0003677">
    <property type="term" value="F:DNA binding"/>
    <property type="evidence" value="ECO:0007669"/>
    <property type="project" value="UniProtKB-KW"/>
</dbReference>
<dbReference type="PANTHER" id="PTHR31100:SF69">
    <property type="entry name" value="AT-HOOK MOTIF NUCLEAR-LOCALIZED PROTEIN 17-RELATED"/>
    <property type="match status" value="1"/>
</dbReference>
<evidence type="ECO:0000256" key="2">
    <source>
        <dbReference type="ARBA" id="ARBA00023125"/>
    </source>
</evidence>
<feature type="compositionally biased region" description="Basic and acidic residues" evidence="5">
    <location>
        <begin position="1"/>
        <end position="14"/>
    </location>
</feature>
<dbReference type="EMBL" id="JBJKBG010000006">
    <property type="protein sequence ID" value="KAL3735067.1"/>
    <property type="molecule type" value="Genomic_DNA"/>
</dbReference>
<evidence type="ECO:0000313" key="8">
    <source>
        <dbReference type="Proteomes" id="UP001634007"/>
    </source>
</evidence>
<name>A0ABD3KBL1_EUCGL</name>
<dbReference type="PROSITE" id="PS51742">
    <property type="entry name" value="PPC"/>
    <property type="match status" value="1"/>
</dbReference>
<dbReference type="SUPFAM" id="SSF117856">
    <property type="entry name" value="AF0104/ALDC/Ptd012-like"/>
    <property type="match status" value="1"/>
</dbReference>
<dbReference type="Proteomes" id="UP001634007">
    <property type="component" value="Unassembled WGS sequence"/>
</dbReference>
<keyword evidence="4" id="KW-0539">Nucleus</keyword>
<feature type="domain" description="PPC" evidence="6">
    <location>
        <begin position="94"/>
        <end position="239"/>
    </location>
</feature>
<keyword evidence="3" id="KW-0804">Transcription</keyword>
<dbReference type="PANTHER" id="PTHR31100">
    <property type="entry name" value="AT-HOOK MOTIF NUCLEAR-LOCALIZED PROTEIN 15"/>
    <property type="match status" value="1"/>
</dbReference>
<dbReference type="AlphaFoldDB" id="A0ABD3KBL1"/>